<feature type="compositionally biased region" description="Basic and acidic residues" evidence="1">
    <location>
        <begin position="285"/>
        <end position="295"/>
    </location>
</feature>
<sequence length="330" mass="36987">MANSKRPPLLGTPRWDTENRAVAHLLFILFDLWPDHQDDLINIFHHMFPHFQRIRFTVYHLRDMWQQRFGIDRNAYNDIDRPNERDHRPSTQAQLNDFATLTSIIHRWATSLGITLRPRVPAMNHRYGGGTYDFSNAVADPNDVLTTYVNASTGARSALRPGDAIPQTLVDLMTVGVSTDRKLQFGMPVDGLPNLPMTIGFDVDDQGEWLSPQPQPAPQLPAAVPRSQPALPTQPSQKQLPVTNDNASRATPRSEPSSKRGAQTAIPTRSPPQPAQNKRVGVSPEDAHLLPHKQMEMYSKGQTMDGRQLRPMQSGNSSSVPVPFSPNYTR</sequence>
<comment type="caution">
    <text evidence="2">The sequence shown here is derived from an EMBL/GenBank/DDBJ whole genome shotgun (WGS) entry which is preliminary data.</text>
</comment>
<feature type="compositionally biased region" description="Low complexity" evidence="1">
    <location>
        <begin position="314"/>
        <end position="330"/>
    </location>
</feature>
<organism evidence="2 3">
    <name type="scientific">Pseudocercospora eumusae</name>
    <dbReference type="NCBI Taxonomy" id="321146"/>
    <lineage>
        <taxon>Eukaryota</taxon>
        <taxon>Fungi</taxon>
        <taxon>Dikarya</taxon>
        <taxon>Ascomycota</taxon>
        <taxon>Pezizomycotina</taxon>
        <taxon>Dothideomycetes</taxon>
        <taxon>Dothideomycetidae</taxon>
        <taxon>Mycosphaerellales</taxon>
        <taxon>Mycosphaerellaceae</taxon>
        <taxon>Pseudocercospora</taxon>
    </lineage>
</organism>
<dbReference type="OrthoDB" id="3650262at2759"/>
<protein>
    <submittedName>
        <fullName evidence="2">Uncharacterized protein</fullName>
    </submittedName>
</protein>
<evidence type="ECO:0000313" key="3">
    <source>
        <dbReference type="Proteomes" id="UP000070133"/>
    </source>
</evidence>
<feature type="compositionally biased region" description="Polar residues" evidence="1">
    <location>
        <begin position="230"/>
        <end position="255"/>
    </location>
</feature>
<dbReference type="EMBL" id="LFZN01000083">
    <property type="protein sequence ID" value="KXS99913.1"/>
    <property type="molecule type" value="Genomic_DNA"/>
</dbReference>
<dbReference type="AlphaFoldDB" id="A0A139HBT9"/>
<proteinExistence type="predicted"/>
<feature type="region of interest" description="Disordered" evidence="1">
    <location>
        <begin position="198"/>
        <end position="330"/>
    </location>
</feature>
<evidence type="ECO:0000313" key="2">
    <source>
        <dbReference type="EMBL" id="KXS99913.1"/>
    </source>
</evidence>
<keyword evidence="3" id="KW-1185">Reference proteome</keyword>
<reference evidence="2 3" key="1">
    <citation type="submission" date="2015-07" db="EMBL/GenBank/DDBJ databases">
        <title>Comparative genomics of the Sigatoka disease complex on banana suggests a link between parallel evolutionary changes in Pseudocercospora fijiensis and Pseudocercospora eumusae and increased virulence on the banana host.</title>
        <authorList>
            <person name="Chang T.-C."/>
            <person name="Salvucci A."/>
            <person name="Crous P.W."/>
            <person name="Stergiopoulos I."/>
        </authorList>
    </citation>
    <scope>NUCLEOTIDE SEQUENCE [LARGE SCALE GENOMIC DNA]</scope>
    <source>
        <strain evidence="2 3">CBS 114824</strain>
    </source>
</reference>
<name>A0A139HBT9_9PEZI</name>
<gene>
    <name evidence="2" type="ORF">AC578_933</name>
</gene>
<dbReference type="Proteomes" id="UP000070133">
    <property type="component" value="Unassembled WGS sequence"/>
</dbReference>
<evidence type="ECO:0000256" key="1">
    <source>
        <dbReference type="SAM" id="MobiDB-lite"/>
    </source>
</evidence>
<accession>A0A139HBT9</accession>